<feature type="region of interest" description="Disordered" evidence="2">
    <location>
        <begin position="216"/>
        <end position="236"/>
    </location>
</feature>
<dbReference type="Proteomes" id="UP000321518">
    <property type="component" value="Unassembled WGS sequence"/>
</dbReference>
<dbReference type="GO" id="GO:0034045">
    <property type="term" value="C:phagophore assembly site membrane"/>
    <property type="evidence" value="ECO:0007669"/>
    <property type="project" value="TreeGrafter"/>
</dbReference>
<comment type="caution">
    <text evidence="4">The sequence shown here is derived from an EMBL/GenBank/DDBJ whole genome shotgun (WGS) entry which is preliminary data.</text>
</comment>
<dbReference type="PANTHER" id="PTHR19878:SF8">
    <property type="entry name" value="AUTOPHAGY-RELATED 16, ISOFORM F"/>
    <property type="match status" value="1"/>
</dbReference>
<dbReference type="GO" id="GO:0034274">
    <property type="term" value="C:Atg12-Atg5-Atg16 complex"/>
    <property type="evidence" value="ECO:0007669"/>
    <property type="project" value="TreeGrafter"/>
</dbReference>
<evidence type="ECO:0000313" key="4">
    <source>
        <dbReference type="EMBL" id="GEM10642.1"/>
    </source>
</evidence>
<dbReference type="OrthoDB" id="8949486at2759"/>
<dbReference type="GO" id="GO:0043495">
    <property type="term" value="F:protein-membrane adaptor activity"/>
    <property type="evidence" value="ECO:0007669"/>
    <property type="project" value="TreeGrafter"/>
</dbReference>
<dbReference type="EMBL" id="BJWK01000011">
    <property type="protein sequence ID" value="GEM10642.1"/>
    <property type="molecule type" value="Genomic_DNA"/>
</dbReference>
<name>A0A511KJT0_RHOTO</name>
<feature type="domain" description="Autophagy-related protein 16" evidence="3">
    <location>
        <begin position="8"/>
        <end position="200"/>
    </location>
</feature>
<dbReference type="PANTHER" id="PTHR19878">
    <property type="entry name" value="AUTOPHAGY PROTEIN 16-LIKE"/>
    <property type="match status" value="1"/>
</dbReference>
<sequence>MALAWQDEIRLALLHRDHREHALAPVIAHYSRLAQQTLALKERNSALVHAVRTGGTGGGSAGQGKDTDTAVHSALITSLESQLAQTRADLSEQYKVQSLNAQRLLSLTDSLREAEERGRDERDELARLKMEVGALREKDGWYKDMVKEKERQLVILQDELASLELELSQLELQNSNLKTDNAALLQRWLESKAEEANRMNEANAFLEEAKKLKKEAEEIGGKKGEGKGKERELEAI</sequence>
<dbReference type="InterPro" id="IPR045160">
    <property type="entry name" value="ATG16"/>
</dbReference>
<evidence type="ECO:0000256" key="2">
    <source>
        <dbReference type="SAM" id="MobiDB-lite"/>
    </source>
</evidence>
<protein>
    <submittedName>
        <fullName evidence="4">Autophagy-related protein 16 domain protein</fullName>
    </submittedName>
</protein>
<dbReference type="Pfam" id="PF08614">
    <property type="entry name" value="ATG16"/>
    <property type="match status" value="1"/>
</dbReference>
<dbReference type="GO" id="GO:0000421">
    <property type="term" value="C:autophagosome membrane"/>
    <property type="evidence" value="ECO:0007669"/>
    <property type="project" value="TreeGrafter"/>
</dbReference>
<dbReference type="GO" id="GO:0000045">
    <property type="term" value="P:autophagosome assembly"/>
    <property type="evidence" value="ECO:0007669"/>
    <property type="project" value="InterPro"/>
</dbReference>
<dbReference type="Gene3D" id="1.20.5.170">
    <property type="match status" value="1"/>
</dbReference>
<reference evidence="4 5" key="1">
    <citation type="submission" date="2019-07" db="EMBL/GenBank/DDBJ databases">
        <title>Rhodotorula toruloides NBRC10032 genome sequencing.</title>
        <authorList>
            <person name="Shida Y."/>
            <person name="Takaku H."/>
            <person name="Ogasawara W."/>
            <person name="Mori K."/>
        </authorList>
    </citation>
    <scope>NUCLEOTIDE SEQUENCE [LARGE SCALE GENOMIC DNA]</scope>
    <source>
        <strain evidence="4 5">NBRC10032</strain>
    </source>
</reference>
<evidence type="ECO:0000259" key="3">
    <source>
        <dbReference type="Pfam" id="PF08614"/>
    </source>
</evidence>
<organism evidence="4 5">
    <name type="scientific">Rhodotorula toruloides</name>
    <name type="common">Yeast</name>
    <name type="synonym">Rhodosporidium toruloides</name>
    <dbReference type="NCBI Taxonomy" id="5286"/>
    <lineage>
        <taxon>Eukaryota</taxon>
        <taxon>Fungi</taxon>
        <taxon>Dikarya</taxon>
        <taxon>Basidiomycota</taxon>
        <taxon>Pucciniomycotina</taxon>
        <taxon>Microbotryomycetes</taxon>
        <taxon>Sporidiobolales</taxon>
        <taxon>Sporidiobolaceae</taxon>
        <taxon>Rhodotorula</taxon>
    </lineage>
</organism>
<comment type="similarity">
    <text evidence="1">Belongs to the ATG16 family.</text>
</comment>
<dbReference type="AlphaFoldDB" id="A0A511KJT0"/>
<gene>
    <name evidence="4" type="ORF">Rt10032_c11g4659</name>
</gene>
<evidence type="ECO:0000256" key="1">
    <source>
        <dbReference type="ARBA" id="ARBA00005331"/>
    </source>
</evidence>
<accession>A0A511KJT0</accession>
<proteinExistence type="inferred from homology"/>
<dbReference type="InterPro" id="IPR013923">
    <property type="entry name" value="Autophagy-rel_prot_16_dom"/>
</dbReference>
<evidence type="ECO:0000313" key="5">
    <source>
        <dbReference type="Proteomes" id="UP000321518"/>
    </source>
</evidence>